<dbReference type="SMART" id="SM00448">
    <property type="entry name" value="REC"/>
    <property type="match status" value="1"/>
</dbReference>
<dbReference type="GO" id="GO:0097588">
    <property type="term" value="P:archaeal or bacterial-type flagellum-dependent cell motility"/>
    <property type="evidence" value="ECO:0007669"/>
    <property type="project" value="UniProtKB-KW"/>
</dbReference>
<dbReference type="GO" id="GO:0000160">
    <property type="term" value="P:phosphorelay signal transduction system"/>
    <property type="evidence" value="ECO:0007669"/>
    <property type="project" value="UniProtKB-KW"/>
</dbReference>
<keyword evidence="5" id="KW-0902">Two-component regulatory system</keyword>
<dbReference type="InterPro" id="IPR050595">
    <property type="entry name" value="Bact_response_regulator"/>
</dbReference>
<dbReference type="Pfam" id="PF00072">
    <property type="entry name" value="Response_reg"/>
    <property type="match status" value="1"/>
</dbReference>
<dbReference type="PANTHER" id="PTHR44591">
    <property type="entry name" value="STRESS RESPONSE REGULATOR PROTEIN 1"/>
    <property type="match status" value="1"/>
</dbReference>
<dbReference type="GO" id="GO:0006935">
    <property type="term" value="P:chemotaxis"/>
    <property type="evidence" value="ECO:0007669"/>
    <property type="project" value="UniProtKB-KW"/>
</dbReference>
<dbReference type="InterPro" id="IPR001789">
    <property type="entry name" value="Sig_transdc_resp-reg_receiver"/>
</dbReference>
<gene>
    <name evidence="8" type="ORF">FA584_07955</name>
</gene>
<dbReference type="PANTHER" id="PTHR44591:SF14">
    <property type="entry name" value="PROTEIN PILG"/>
    <property type="match status" value="1"/>
</dbReference>
<accession>A0AA92IZ24</accession>
<dbReference type="Proteomes" id="UP000502831">
    <property type="component" value="Chromosome"/>
</dbReference>
<keyword evidence="4" id="KW-0283">Flagellar rotation</keyword>
<evidence type="ECO:0000256" key="3">
    <source>
        <dbReference type="ARBA" id="ARBA00022553"/>
    </source>
</evidence>
<dbReference type="SUPFAM" id="SSF52172">
    <property type="entry name" value="CheY-like"/>
    <property type="match status" value="1"/>
</dbReference>
<evidence type="ECO:0000256" key="1">
    <source>
        <dbReference type="ARBA" id="ARBA00001946"/>
    </source>
</evidence>
<proteinExistence type="predicted"/>
<evidence type="ECO:0000313" key="8">
    <source>
        <dbReference type="EMBL" id="QIR76140.1"/>
    </source>
</evidence>
<sequence>MDFNGLKDCVVLYVEDEKSVQIQTQMILKDFVKEVYIASNGEEGLKIALEKDIDIIVTDILMPVMNGIEMLKKLKNEYHRDIPAIITTAFTETEYLIEAITLKVDGFIMKPINVKDLISTIYSAMLPKLHSKEIQGCSFIIEGLAALIGGKKIEILKYIISHLDDDKIFNGSYQDIIDNIGVSKPTVVHMFQQLIKVGILEKVKN</sequence>
<comment type="cofactor">
    <cofactor evidence="1">
        <name>Mg(2+)</name>
        <dbReference type="ChEBI" id="CHEBI:18420"/>
    </cofactor>
</comment>
<name>A0AA92IZ24_9BACT</name>
<evidence type="ECO:0000259" key="7">
    <source>
        <dbReference type="PROSITE" id="PS50110"/>
    </source>
</evidence>
<dbReference type="InterPro" id="IPR011006">
    <property type="entry name" value="CheY-like_superfamily"/>
</dbReference>
<dbReference type="Gene3D" id="3.40.50.2300">
    <property type="match status" value="1"/>
</dbReference>
<keyword evidence="2" id="KW-0145">Chemotaxis</keyword>
<evidence type="ECO:0000256" key="5">
    <source>
        <dbReference type="ARBA" id="ARBA00023012"/>
    </source>
</evidence>
<feature type="modified residue" description="4-aspartylphosphate" evidence="6">
    <location>
        <position position="59"/>
    </location>
</feature>
<dbReference type="RefSeq" id="WP_167749950.1">
    <property type="nucleotide sequence ID" value="NZ_CP039734.2"/>
</dbReference>
<evidence type="ECO:0000256" key="6">
    <source>
        <dbReference type="PROSITE-ProRule" id="PRU00169"/>
    </source>
</evidence>
<evidence type="ECO:0000256" key="2">
    <source>
        <dbReference type="ARBA" id="ARBA00022500"/>
    </source>
</evidence>
<dbReference type="AlphaFoldDB" id="A0AA92IZ24"/>
<keyword evidence="3 6" id="KW-0597">Phosphoprotein</keyword>
<organism evidence="8 9">
    <name type="scientific">Sulfurospirillum diekertiae</name>
    <dbReference type="NCBI Taxonomy" id="1854492"/>
    <lineage>
        <taxon>Bacteria</taxon>
        <taxon>Pseudomonadati</taxon>
        <taxon>Campylobacterota</taxon>
        <taxon>Epsilonproteobacteria</taxon>
        <taxon>Campylobacterales</taxon>
        <taxon>Sulfurospirillaceae</taxon>
        <taxon>Sulfurospirillum</taxon>
    </lineage>
</organism>
<evidence type="ECO:0000256" key="4">
    <source>
        <dbReference type="ARBA" id="ARBA00022779"/>
    </source>
</evidence>
<feature type="domain" description="Response regulatory" evidence="7">
    <location>
        <begin position="10"/>
        <end position="125"/>
    </location>
</feature>
<evidence type="ECO:0000313" key="9">
    <source>
        <dbReference type="Proteomes" id="UP000502831"/>
    </source>
</evidence>
<dbReference type="EMBL" id="CP039734">
    <property type="protein sequence ID" value="QIR76140.1"/>
    <property type="molecule type" value="Genomic_DNA"/>
</dbReference>
<reference evidence="8 9" key="1">
    <citation type="journal article" date="2017" name="Environ. Sci. Technol.">
        <title>Organohalide Respiration with Chlorinated Ethenes under Low pH Conditions.</title>
        <authorList>
            <person name="Yang Y."/>
            <person name="Capiro N.L."/>
            <person name="Marcet T.F."/>
            <person name="Yan J."/>
            <person name="Pennell K.D."/>
            <person name="Loffler F.E."/>
        </authorList>
    </citation>
    <scope>NUCLEOTIDE SEQUENCE [LARGE SCALE GENOMIC DNA]</scope>
    <source>
        <strain evidence="8 9">ACSDCE</strain>
    </source>
</reference>
<dbReference type="PROSITE" id="PS50110">
    <property type="entry name" value="RESPONSE_REGULATORY"/>
    <property type="match status" value="1"/>
</dbReference>
<protein>
    <submittedName>
        <fullName evidence="8">Response regulator</fullName>
    </submittedName>
</protein>